<reference evidence="1 2" key="1">
    <citation type="submission" date="2019-08" db="EMBL/GenBank/DDBJ databases">
        <authorList>
            <person name="Dhanesh K."/>
            <person name="Kumar G."/>
            <person name="Sasikala C."/>
            <person name="Venkata Ramana C."/>
        </authorList>
    </citation>
    <scope>NUCLEOTIDE SEQUENCE [LARGE SCALE GENOMIC DNA]</scope>
    <source>
        <strain evidence="1 2">JC645</strain>
    </source>
</reference>
<accession>A0A5M6DF11</accession>
<keyword evidence="2" id="KW-1185">Reference proteome</keyword>
<name>A0A5M6DF11_9BACT</name>
<dbReference type="AlphaFoldDB" id="A0A5M6DF11"/>
<gene>
    <name evidence="1" type="ORF">FYK55_11455</name>
</gene>
<dbReference type="EMBL" id="VWOX01000005">
    <property type="protein sequence ID" value="KAA5543785.1"/>
    <property type="molecule type" value="Genomic_DNA"/>
</dbReference>
<comment type="caution">
    <text evidence="1">The sequence shown here is derived from an EMBL/GenBank/DDBJ whole genome shotgun (WGS) entry which is preliminary data.</text>
</comment>
<evidence type="ECO:0000313" key="1">
    <source>
        <dbReference type="EMBL" id="KAA5543785.1"/>
    </source>
</evidence>
<proteinExistence type="predicted"/>
<organism evidence="1 2">
    <name type="scientific">Roseiconus nitratireducens</name>
    <dbReference type="NCBI Taxonomy" id="2605748"/>
    <lineage>
        <taxon>Bacteria</taxon>
        <taxon>Pseudomonadati</taxon>
        <taxon>Planctomycetota</taxon>
        <taxon>Planctomycetia</taxon>
        <taxon>Pirellulales</taxon>
        <taxon>Pirellulaceae</taxon>
        <taxon>Roseiconus</taxon>
    </lineage>
</organism>
<sequence>MKVQCPRCQNRPNECFRSRWFNQLLAIPRLRFRWRCMRCGVTFTAWMWAPPPSNDAFPSQHQPDRTQSD</sequence>
<dbReference type="Proteomes" id="UP000324479">
    <property type="component" value="Unassembled WGS sequence"/>
</dbReference>
<evidence type="ECO:0000313" key="2">
    <source>
        <dbReference type="Proteomes" id="UP000324479"/>
    </source>
</evidence>
<protein>
    <submittedName>
        <fullName evidence="1">Uncharacterized protein</fullName>
    </submittedName>
</protein>
<dbReference type="RefSeq" id="WP_161604445.1">
    <property type="nucleotide sequence ID" value="NZ_VWOX01000005.1"/>
</dbReference>